<dbReference type="Pfam" id="PF00067">
    <property type="entry name" value="p450"/>
    <property type="match status" value="1"/>
</dbReference>
<dbReference type="Gene3D" id="1.10.630.10">
    <property type="entry name" value="Cytochrome P450"/>
    <property type="match status" value="1"/>
</dbReference>
<comment type="cofactor">
    <cofactor evidence="1 12">
        <name>heme</name>
        <dbReference type="ChEBI" id="CHEBI:30413"/>
    </cofactor>
</comment>
<evidence type="ECO:0000256" key="10">
    <source>
        <dbReference type="ARBA" id="ARBA00023033"/>
    </source>
</evidence>
<dbReference type="GO" id="GO:0005506">
    <property type="term" value="F:iron ion binding"/>
    <property type="evidence" value="ECO:0007669"/>
    <property type="project" value="InterPro"/>
</dbReference>
<dbReference type="PROSITE" id="PS00086">
    <property type="entry name" value="CYTOCHROME_P450"/>
    <property type="match status" value="1"/>
</dbReference>
<gene>
    <name evidence="14" type="ORF">L249_4841</name>
</gene>
<evidence type="ECO:0000256" key="13">
    <source>
        <dbReference type="RuleBase" id="RU000461"/>
    </source>
</evidence>
<evidence type="ECO:0000256" key="9">
    <source>
        <dbReference type="ARBA" id="ARBA00023004"/>
    </source>
</evidence>
<dbReference type="STRING" id="1330021.A0A367L319"/>
<dbReference type="InterPro" id="IPR017972">
    <property type="entry name" value="Cyt_P450_CS"/>
</dbReference>
<evidence type="ECO:0000313" key="14">
    <source>
        <dbReference type="EMBL" id="RCI08823.1"/>
    </source>
</evidence>
<keyword evidence="7" id="KW-1133">Transmembrane helix</keyword>
<name>A0A367L319_9HYPO</name>
<dbReference type="CDD" id="cd11063">
    <property type="entry name" value="CYP52"/>
    <property type="match status" value="1"/>
</dbReference>
<keyword evidence="5" id="KW-0812">Transmembrane</keyword>
<dbReference type="GO" id="GO:0016020">
    <property type="term" value="C:membrane"/>
    <property type="evidence" value="ECO:0007669"/>
    <property type="project" value="UniProtKB-SubCell"/>
</dbReference>
<sequence length="518" mass="59371">MQTVAGVLATGVAYYVYQRVRDSPDGEKESCKPPLCDYVDPIGVSGLYRSLRASNENRFLDFVQEEIDSVGRRVGRPLRTVSVRVLFFQNAIFTFDPLNVQAILGLRFDDFELGTSRIEGFRPYLGTGIFAAVGKQWELSRNLLRPHLFRSRIDLEQGERHVQAFITALDRRREPSRWTKLTDLQDLFFHYTLDSTIEFLFGRNVNSQLGEETQDVSFSKAIHQSQSGISLSAKLGPFYWLAHTPEFKRHLKTINQVVDPWIDAAIKQRQTEEEVEQENCPLLYALTKQTEDPIELRNQLLSLLVAGHDTTASTLAWFVILMADRRNEAIFQRLRASILDHFGDGSDPKEVTFGRVKSCRYLQWCIDETLRLYPAVPMNIRVAKRDTCLPTGGGPEGLSPILLKRGEEVTFSHLIRRSQRKQVHLMHRCKEIWGEDADVFRPERWENKPSRWNYVPFNDGPRSCIGQQYAMVRIAHLVIRLLQRVDGLDGSQLGSVGQHLTLVNLPDNGVKVRLRFAD</sequence>
<protein>
    <recommendedName>
        <fullName evidence="16">Cytochrome P450</fullName>
    </recommendedName>
</protein>
<proteinExistence type="inferred from homology"/>
<comment type="caution">
    <text evidence="14">The sequence shown here is derived from an EMBL/GenBank/DDBJ whole genome shotgun (WGS) entry which is preliminary data.</text>
</comment>
<keyword evidence="10 13" id="KW-0503">Monooxygenase</keyword>
<keyword evidence="8 13" id="KW-0560">Oxidoreductase</keyword>
<evidence type="ECO:0000256" key="1">
    <source>
        <dbReference type="ARBA" id="ARBA00001971"/>
    </source>
</evidence>
<dbReference type="OrthoDB" id="1470350at2759"/>
<dbReference type="GO" id="GO:0020037">
    <property type="term" value="F:heme binding"/>
    <property type="evidence" value="ECO:0007669"/>
    <property type="project" value="InterPro"/>
</dbReference>
<dbReference type="GO" id="GO:0004497">
    <property type="term" value="F:monooxygenase activity"/>
    <property type="evidence" value="ECO:0007669"/>
    <property type="project" value="UniProtKB-KW"/>
</dbReference>
<evidence type="ECO:0000313" key="15">
    <source>
        <dbReference type="Proteomes" id="UP000253664"/>
    </source>
</evidence>
<keyword evidence="6 12" id="KW-0479">Metal-binding</keyword>
<dbReference type="PANTHER" id="PTHR24287:SF1">
    <property type="entry name" value="P450, PUTATIVE (EUROFUNG)-RELATED"/>
    <property type="match status" value="1"/>
</dbReference>
<dbReference type="PRINTS" id="PR00385">
    <property type="entry name" value="P450"/>
</dbReference>
<dbReference type="AlphaFoldDB" id="A0A367L319"/>
<keyword evidence="15" id="KW-1185">Reference proteome</keyword>
<feature type="binding site" description="axial binding residue" evidence="12">
    <location>
        <position position="464"/>
    </location>
    <ligand>
        <name>heme</name>
        <dbReference type="ChEBI" id="CHEBI:30413"/>
    </ligand>
    <ligandPart>
        <name>Fe</name>
        <dbReference type="ChEBI" id="CHEBI:18248"/>
    </ligandPart>
</feature>
<comment type="subcellular location">
    <subcellularLocation>
        <location evidence="2">Membrane</location>
        <topology evidence="2">Single-pass membrane protein</topology>
    </subcellularLocation>
</comment>
<dbReference type="InterPro" id="IPR001128">
    <property type="entry name" value="Cyt_P450"/>
</dbReference>
<dbReference type="PANTHER" id="PTHR24287">
    <property type="entry name" value="P450, PUTATIVE (EUROFUNG)-RELATED"/>
    <property type="match status" value="1"/>
</dbReference>
<dbReference type="InterPro" id="IPR047146">
    <property type="entry name" value="Cyt_P450_E_CYP52_fungi"/>
</dbReference>
<evidence type="ECO:0000256" key="6">
    <source>
        <dbReference type="ARBA" id="ARBA00022723"/>
    </source>
</evidence>
<keyword evidence="4 12" id="KW-0349">Heme</keyword>
<evidence type="ECO:0000256" key="12">
    <source>
        <dbReference type="PIRSR" id="PIRSR602403-1"/>
    </source>
</evidence>
<dbReference type="PRINTS" id="PR00465">
    <property type="entry name" value="EP450IV"/>
</dbReference>
<evidence type="ECO:0000256" key="5">
    <source>
        <dbReference type="ARBA" id="ARBA00022692"/>
    </source>
</evidence>
<dbReference type="GO" id="GO:0016705">
    <property type="term" value="F:oxidoreductase activity, acting on paired donors, with incorporation or reduction of molecular oxygen"/>
    <property type="evidence" value="ECO:0007669"/>
    <property type="project" value="InterPro"/>
</dbReference>
<accession>A0A367L319</accession>
<keyword evidence="9 12" id="KW-0408">Iron</keyword>
<organism evidence="14 15">
    <name type="scientific">Ophiocordyceps polyrhachis-furcata BCC 54312</name>
    <dbReference type="NCBI Taxonomy" id="1330021"/>
    <lineage>
        <taxon>Eukaryota</taxon>
        <taxon>Fungi</taxon>
        <taxon>Dikarya</taxon>
        <taxon>Ascomycota</taxon>
        <taxon>Pezizomycotina</taxon>
        <taxon>Sordariomycetes</taxon>
        <taxon>Hypocreomycetidae</taxon>
        <taxon>Hypocreales</taxon>
        <taxon>Ophiocordycipitaceae</taxon>
        <taxon>Ophiocordyceps</taxon>
    </lineage>
</organism>
<reference evidence="14 15" key="1">
    <citation type="journal article" date="2015" name="BMC Genomics">
        <title>Insights from the genome of Ophiocordyceps polyrhachis-furcata to pathogenicity and host specificity in insect fungi.</title>
        <authorList>
            <person name="Wichadakul D."/>
            <person name="Kobmoo N."/>
            <person name="Ingsriswang S."/>
            <person name="Tangphatsornruang S."/>
            <person name="Chantasingh D."/>
            <person name="Luangsa-ard J.J."/>
            <person name="Eurwilaichitr L."/>
        </authorList>
    </citation>
    <scope>NUCLEOTIDE SEQUENCE [LARGE SCALE GENOMIC DNA]</scope>
    <source>
        <strain evidence="14 15">BCC 54312</strain>
    </source>
</reference>
<dbReference type="EMBL" id="LKCN02000018">
    <property type="protein sequence ID" value="RCI08823.1"/>
    <property type="molecule type" value="Genomic_DNA"/>
</dbReference>
<comment type="similarity">
    <text evidence="3 13">Belongs to the cytochrome P450 family.</text>
</comment>
<dbReference type="InterPro" id="IPR002403">
    <property type="entry name" value="Cyt_P450_E_grp-IV"/>
</dbReference>
<evidence type="ECO:0000256" key="3">
    <source>
        <dbReference type="ARBA" id="ARBA00010617"/>
    </source>
</evidence>
<dbReference type="Proteomes" id="UP000253664">
    <property type="component" value="Unassembled WGS sequence"/>
</dbReference>
<evidence type="ECO:0008006" key="16">
    <source>
        <dbReference type="Google" id="ProtNLM"/>
    </source>
</evidence>
<evidence type="ECO:0000256" key="4">
    <source>
        <dbReference type="ARBA" id="ARBA00022617"/>
    </source>
</evidence>
<keyword evidence="11" id="KW-0472">Membrane</keyword>
<dbReference type="InterPro" id="IPR036396">
    <property type="entry name" value="Cyt_P450_sf"/>
</dbReference>
<evidence type="ECO:0000256" key="11">
    <source>
        <dbReference type="ARBA" id="ARBA00023136"/>
    </source>
</evidence>
<evidence type="ECO:0000256" key="8">
    <source>
        <dbReference type="ARBA" id="ARBA00023002"/>
    </source>
</evidence>
<evidence type="ECO:0000256" key="2">
    <source>
        <dbReference type="ARBA" id="ARBA00004167"/>
    </source>
</evidence>
<evidence type="ECO:0000256" key="7">
    <source>
        <dbReference type="ARBA" id="ARBA00022989"/>
    </source>
</evidence>
<dbReference type="SUPFAM" id="SSF48264">
    <property type="entry name" value="Cytochrome P450"/>
    <property type="match status" value="1"/>
</dbReference>